<evidence type="ECO:0000259" key="2">
    <source>
        <dbReference type="Pfam" id="PF01738"/>
    </source>
</evidence>
<dbReference type="SUPFAM" id="SSF53474">
    <property type="entry name" value="alpha/beta-Hydrolases"/>
    <property type="match status" value="1"/>
</dbReference>
<protein>
    <submittedName>
        <fullName evidence="3">Hydrolase</fullName>
    </submittedName>
</protein>
<sequence length="211" mass="22985">MKNFLVQIPIGGGKSLEGNLTVPDKAKGLVIFAHGSSSSRLSPRNVFVAEELNKADIATLLFDLLTEEEDSIYQTRFNIDLLTERLLTATDWIQQQESTKRFFIGYFGASTGAASALIAAANIGTDIKAVVSRGGRPDLAGKFLVNVESPTLLIVGGNDHEVIELNRAAYKKIPATKKLEIIPGATHLFEETGTLKEVAKLAAVWFKKYLH</sequence>
<evidence type="ECO:0000313" key="4">
    <source>
        <dbReference type="Proteomes" id="UP000177614"/>
    </source>
</evidence>
<dbReference type="Pfam" id="PF01738">
    <property type="entry name" value="DLH"/>
    <property type="match status" value="1"/>
</dbReference>
<proteinExistence type="predicted"/>
<keyword evidence="1 3" id="KW-0378">Hydrolase</keyword>
<dbReference type="EMBL" id="MEWR01000011">
    <property type="protein sequence ID" value="OGC82076.1"/>
    <property type="molecule type" value="Genomic_DNA"/>
</dbReference>
<dbReference type="PANTHER" id="PTHR22946:SF9">
    <property type="entry name" value="POLYKETIDE TRANSFERASE AF380"/>
    <property type="match status" value="1"/>
</dbReference>
<dbReference type="Proteomes" id="UP000177614">
    <property type="component" value="Unassembled WGS sequence"/>
</dbReference>
<evidence type="ECO:0000313" key="3">
    <source>
        <dbReference type="EMBL" id="OGC82076.1"/>
    </source>
</evidence>
<dbReference type="PANTHER" id="PTHR22946">
    <property type="entry name" value="DIENELACTONE HYDROLASE DOMAIN-CONTAINING PROTEIN-RELATED"/>
    <property type="match status" value="1"/>
</dbReference>
<dbReference type="Gene3D" id="3.40.50.1820">
    <property type="entry name" value="alpha/beta hydrolase"/>
    <property type="match status" value="1"/>
</dbReference>
<comment type="caution">
    <text evidence="3">The sequence shown here is derived from an EMBL/GenBank/DDBJ whole genome shotgun (WGS) entry which is preliminary data.</text>
</comment>
<evidence type="ECO:0000256" key="1">
    <source>
        <dbReference type="ARBA" id="ARBA00022801"/>
    </source>
</evidence>
<accession>A0A1F4XKA0</accession>
<dbReference type="STRING" id="1817814.A2V81_02905"/>
<reference evidence="3 4" key="1">
    <citation type="journal article" date="2016" name="Nat. Commun.">
        <title>Thousands of microbial genomes shed light on interconnected biogeochemical processes in an aquifer system.</title>
        <authorList>
            <person name="Anantharaman K."/>
            <person name="Brown C.T."/>
            <person name="Hug L.A."/>
            <person name="Sharon I."/>
            <person name="Castelle C.J."/>
            <person name="Probst A.J."/>
            <person name="Thomas B.C."/>
            <person name="Singh A."/>
            <person name="Wilkins M.J."/>
            <person name="Karaoz U."/>
            <person name="Brodie E.L."/>
            <person name="Williams K.H."/>
            <person name="Hubbard S.S."/>
            <person name="Banfield J.F."/>
        </authorList>
    </citation>
    <scope>NUCLEOTIDE SEQUENCE [LARGE SCALE GENOMIC DNA]</scope>
</reference>
<dbReference type="InterPro" id="IPR050261">
    <property type="entry name" value="FrsA_esterase"/>
</dbReference>
<gene>
    <name evidence="3" type="ORF">A2V81_02905</name>
</gene>
<feature type="domain" description="Dienelactone hydrolase" evidence="2">
    <location>
        <begin position="52"/>
        <end position="197"/>
    </location>
</feature>
<dbReference type="AlphaFoldDB" id="A0A1F4XKA0"/>
<name>A0A1F4XKA0_9BACT</name>
<dbReference type="InterPro" id="IPR002925">
    <property type="entry name" value="Dienelactn_hydro"/>
</dbReference>
<dbReference type="InterPro" id="IPR029058">
    <property type="entry name" value="AB_hydrolase_fold"/>
</dbReference>
<dbReference type="GO" id="GO:0052689">
    <property type="term" value="F:carboxylic ester hydrolase activity"/>
    <property type="evidence" value="ECO:0007669"/>
    <property type="project" value="UniProtKB-ARBA"/>
</dbReference>
<organism evidence="3 4">
    <name type="scientific">Candidatus Abawacabacteria bacterium RBG_16_42_10</name>
    <dbReference type="NCBI Taxonomy" id="1817814"/>
    <lineage>
        <taxon>Bacteria</taxon>
        <taxon>Candidatus Abawacaibacteriota</taxon>
    </lineage>
</organism>